<evidence type="ECO:0000313" key="2">
    <source>
        <dbReference type="EMBL" id="AMW12657.1"/>
    </source>
</evidence>
<name>A0A143C5D2_9ACTN</name>
<feature type="chain" id="PRO_5007507303" description="DUF4258 domain-containing protein" evidence="1">
    <location>
        <begin position="38"/>
        <end position="318"/>
    </location>
</feature>
<protein>
    <recommendedName>
        <fullName evidence="4">DUF4258 domain-containing protein</fullName>
    </recommendedName>
</protein>
<proteinExistence type="predicted"/>
<dbReference type="EMBL" id="CP015098">
    <property type="protein sequence ID" value="AMW12657.1"/>
    <property type="molecule type" value="Genomic_DNA"/>
</dbReference>
<evidence type="ECO:0000256" key="1">
    <source>
        <dbReference type="SAM" id="SignalP"/>
    </source>
</evidence>
<dbReference type="InterPro" id="IPR025354">
    <property type="entry name" value="DUF4258"/>
</dbReference>
<dbReference type="Proteomes" id="UP000076096">
    <property type="component" value="Chromosome"/>
</dbReference>
<dbReference type="STRING" id="1783515.A4E84_26155"/>
<gene>
    <name evidence="2" type="ORF">A4E84_26155</name>
</gene>
<keyword evidence="3" id="KW-1185">Reference proteome</keyword>
<evidence type="ECO:0008006" key="4">
    <source>
        <dbReference type="Google" id="ProtNLM"/>
    </source>
</evidence>
<dbReference type="KEGG" id="stsi:A4E84_26155"/>
<evidence type="ECO:0000313" key="3">
    <source>
        <dbReference type="Proteomes" id="UP000076096"/>
    </source>
</evidence>
<organism evidence="2 3">
    <name type="scientific">Streptomyces qaidamensis</name>
    <dbReference type="NCBI Taxonomy" id="1783515"/>
    <lineage>
        <taxon>Bacteria</taxon>
        <taxon>Bacillati</taxon>
        <taxon>Actinomycetota</taxon>
        <taxon>Actinomycetes</taxon>
        <taxon>Kitasatosporales</taxon>
        <taxon>Streptomycetaceae</taxon>
        <taxon>Streptomyces</taxon>
        <taxon>Streptomyces aurantiacus group</taxon>
    </lineage>
</organism>
<accession>A0A143C5D2</accession>
<feature type="signal peptide" evidence="1">
    <location>
        <begin position="1"/>
        <end position="37"/>
    </location>
</feature>
<dbReference type="AlphaFoldDB" id="A0A143C5D2"/>
<sequence length="318" mass="32800">MHHTQDRSARRRRTHARILVACCTAGAVLLTAAGAHAGTGDAGSRASLAVQAAETVERVTGTSDLVPGTPVAGGATRAEVGDETSAARITAPATADGAVELAFGSDVLRLTLPGSADAQATTSANGTVVYPGAGEDVDLAVQPNRDGVRALITLKDADAATEFRFPLGLPADAATETLEDGSVLVTRGEEYLGTFDAPWAKDARGEAVPTEYRVEGGALVQTVRPGPGTAFPVVADPAWFIPIAIVAGRLLLSQGVKSISKHAAQRMAQRGISQEMVARTVKTGKKTKGKSPGTWKYTTGKIWVVINKAGNVVSVGRN</sequence>
<reference evidence="3" key="1">
    <citation type="submission" date="2016-04" db="EMBL/GenBank/DDBJ databases">
        <authorList>
            <person name="Zhang B."/>
        </authorList>
    </citation>
    <scope>NUCLEOTIDE SEQUENCE [LARGE SCALE GENOMIC DNA]</scope>
    <source>
        <strain evidence="3">S10</strain>
    </source>
</reference>
<dbReference type="Pfam" id="PF14076">
    <property type="entry name" value="DUF4258"/>
    <property type="match status" value="1"/>
</dbReference>
<dbReference type="RefSeq" id="WP_062928881.1">
    <property type="nucleotide sequence ID" value="NZ_CP015098.1"/>
</dbReference>
<keyword evidence="1" id="KW-0732">Signal</keyword>